<gene>
    <name evidence="4" type="ORF">LOD99_15238</name>
</gene>
<feature type="region of interest" description="Disordered" evidence="2">
    <location>
        <begin position="1"/>
        <end position="51"/>
    </location>
</feature>
<protein>
    <submittedName>
        <fullName evidence="4">Pleckstrin homology domain-containing family D member 1</fullName>
    </submittedName>
</protein>
<dbReference type="Gene3D" id="2.30.29.30">
    <property type="entry name" value="Pleckstrin-homology domain (PH domain)/Phosphotyrosine-binding domain (PTB)"/>
    <property type="match status" value="1"/>
</dbReference>
<dbReference type="InterPro" id="IPR011993">
    <property type="entry name" value="PH-like_dom_sf"/>
</dbReference>
<keyword evidence="1" id="KW-0175">Coiled coil</keyword>
<feature type="coiled-coil region" evidence="1">
    <location>
        <begin position="239"/>
        <end position="413"/>
    </location>
</feature>
<evidence type="ECO:0000256" key="1">
    <source>
        <dbReference type="SAM" id="Coils"/>
    </source>
</evidence>
<dbReference type="Proteomes" id="UP001165289">
    <property type="component" value="Unassembled WGS sequence"/>
</dbReference>
<dbReference type="SMART" id="SM00233">
    <property type="entry name" value="PH"/>
    <property type="match status" value="1"/>
</dbReference>
<dbReference type="EMBL" id="JAKMXF010000088">
    <property type="protein sequence ID" value="KAI6658438.1"/>
    <property type="molecule type" value="Genomic_DNA"/>
</dbReference>
<dbReference type="Pfam" id="PF00169">
    <property type="entry name" value="PH"/>
    <property type="match status" value="1"/>
</dbReference>
<dbReference type="AlphaFoldDB" id="A0AAV7KB79"/>
<evidence type="ECO:0000313" key="5">
    <source>
        <dbReference type="Proteomes" id="UP001165289"/>
    </source>
</evidence>
<proteinExistence type="predicted"/>
<sequence>MAESSDVEHYLPNKETNVVKSPATTDDITRNPDEIGNVKRDKRELLRQKSKSTADIEDDIIQRSKSDFANSSEIFVGDDESFSIDAKVQYSGYLYKQPFGHKSKLKRWQRRFFVIKEGFLLYYSEAEGRIFEKGNLFNIHPKGVIPLGGCTVSRLECPGHRNSIAIHHENFSGGAVVMATCGKESQDVWIDKLKASSRVTWKNSALGAKLVQEYTQHTQDLIGEKQKFIEKLDHEVEILAGEREKKDELEELSKRLSEEKAKLQEQSNQFKAEKGVSEAELEEAMKQMKSLDKEREKLREDSENLQSMLQVIETEKDESIKELEKNLAISETLRSEKEELVKKTETLNQDLTQLEARSRAISEGKFKVQRELSLHIKESSMLQNQAEEYRKQYEELESHIKDLSDEKLTAETKYIAEHKSRIMSDKRLRQAEAAVKRLDAALKERGITIDIDLDTDIKGLIGFFEEVIEEATFEKQKLDIMRSAVTARHTYEHDS</sequence>
<dbReference type="InterPro" id="IPR001849">
    <property type="entry name" value="PH_domain"/>
</dbReference>
<accession>A0AAV7KB79</accession>
<feature type="compositionally biased region" description="Polar residues" evidence="2">
    <location>
        <begin position="14"/>
        <end position="26"/>
    </location>
</feature>
<name>A0AAV7KB79_9METZ</name>
<reference evidence="4 5" key="1">
    <citation type="journal article" date="2023" name="BMC Biol.">
        <title>The compact genome of the sponge Oopsacas minuta (Hexactinellida) is lacking key metazoan core genes.</title>
        <authorList>
            <person name="Santini S."/>
            <person name="Schenkelaars Q."/>
            <person name="Jourda C."/>
            <person name="Duchesne M."/>
            <person name="Belahbib H."/>
            <person name="Rocher C."/>
            <person name="Selva M."/>
            <person name="Riesgo A."/>
            <person name="Vervoort M."/>
            <person name="Leys S.P."/>
            <person name="Kodjabachian L."/>
            <person name="Le Bivic A."/>
            <person name="Borchiellini C."/>
            <person name="Claverie J.M."/>
            <person name="Renard E."/>
        </authorList>
    </citation>
    <scope>NUCLEOTIDE SEQUENCE [LARGE SCALE GENOMIC DNA]</scope>
    <source>
        <strain evidence="4">SPO-2</strain>
    </source>
</reference>
<evidence type="ECO:0000259" key="3">
    <source>
        <dbReference type="PROSITE" id="PS50003"/>
    </source>
</evidence>
<dbReference type="PANTHER" id="PTHR14383:SF1">
    <property type="entry name" value="PLECKSTRIN HOMOLOGY DOMAIN-CONTAINING FAMILY D MEMBER 1"/>
    <property type="match status" value="1"/>
</dbReference>
<evidence type="ECO:0000313" key="4">
    <source>
        <dbReference type="EMBL" id="KAI6658438.1"/>
    </source>
</evidence>
<feature type="compositionally biased region" description="Basic and acidic residues" evidence="2">
    <location>
        <begin position="1"/>
        <end position="12"/>
    </location>
</feature>
<keyword evidence="5" id="KW-1185">Reference proteome</keyword>
<evidence type="ECO:0000256" key="2">
    <source>
        <dbReference type="SAM" id="MobiDB-lite"/>
    </source>
</evidence>
<organism evidence="4 5">
    <name type="scientific">Oopsacas minuta</name>
    <dbReference type="NCBI Taxonomy" id="111878"/>
    <lineage>
        <taxon>Eukaryota</taxon>
        <taxon>Metazoa</taxon>
        <taxon>Porifera</taxon>
        <taxon>Hexactinellida</taxon>
        <taxon>Hexasterophora</taxon>
        <taxon>Lyssacinosida</taxon>
        <taxon>Leucopsacidae</taxon>
        <taxon>Oopsacas</taxon>
    </lineage>
</organism>
<comment type="caution">
    <text evidence="4">The sequence shown here is derived from an EMBL/GenBank/DDBJ whole genome shotgun (WGS) entry which is preliminary data.</text>
</comment>
<dbReference type="SUPFAM" id="SSF50729">
    <property type="entry name" value="PH domain-like"/>
    <property type="match status" value="1"/>
</dbReference>
<dbReference type="PANTHER" id="PTHR14383">
    <property type="entry name" value="SWAP-70 RECOMBINASE"/>
    <property type="match status" value="1"/>
</dbReference>
<dbReference type="PROSITE" id="PS50003">
    <property type="entry name" value="PH_DOMAIN"/>
    <property type="match status" value="1"/>
</dbReference>
<feature type="compositionally biased region" description="Basic and acidic residues" evidence="2">
    <location>
        <begin position="27"/>
        <end position="47"/>
    </location>
</feature>
<feature type="domain" description="PH" evidence="3">
    <location>
        <begin position="87"/>
        <end position="198"/>
    </location>
</feature>